<dbReference type="PROSITE" id="PS50983">
    <property type="entry name" value="FE_B12_PBP"/>
    <property type="match status" value="1"/>
</dbReference>
<dbReference type="Pfam" id="PF01497">
    <property type="entry name" value="Peripla_BP_2"/>
    <property type="match status" value="1"/>
</dbReference>
<evidence type="ECO:0000313" key="4">
    <source>
        <dbReference type="Proteomes" id="UP000000739"/>
    </source>
</evidence>
<evidence type="ECO:0000313" key="3">
    <source>
        <dbReference type="EMBL" id="ACL05219.1"/>
    </source>
</evidence>
<keyword evidence="4" id="KW-1185">Reference proteome</keyword>
<dbReference type="eggNOG" id="COG0614">
    <property type="taxonomic scope" value="Bacteria"/>
</dbReference>
<dbReference type="EMBL" id="CP001322">
    <property type="protein sequence ID" value="ACL05219.1"/>
    <property type="molecule type" value="Genomic_DNA"/>
</dbReference>
<dbReference type="Gene3D" id="3.40.50.1980">
    <property type="entry name" value="Nitrogenase molybdenum iron protein domain"/>
    <property type="match status" value="2"/>
</dbReference>
<gene>
    <name evidence="3" type="ordered locus">Dalk_3531</name>
</gene>
<dbReference type="InterPro" id="IPR050902">
    <property type="entry name" value="ABC_Transporter_SBP"/>
</dbReference>
<dbReference type="KEGG" id="dal:Dalk_3531"/>
<name>B8FC14_DESAL</name>
<keyword evidence="1" id="KW-0732">Signal</keyword>
<dbReference type="PANTHER" id="PTHR30535:SF34">
    <property type="entry name" value="MOLYBDATE-BINDING PROTEIN MOLA"/>
    <property type="match status" value="1"/>
</dbReference>
<feature type="signal peptide" evidence="1">
    <location>
        <begin position="1"/>
        <end position="23"/>
    </location>
</feature>
<evidence type="ECO:0000256" key="1">
    <source>
        <dbReference type="SAM" id="SignalP"/>
    </source>
</evidence>
<dbReference type="AlphaFoldDB" id="B8FC14"/>
<feature type="chain" id="PRO_5002868944" evidence="1">
    <location>
        <begin position="24"/>
        <end position="354"/>
    </location>
</feature>
<sequence length="354" mass="39662">MNRLRPALTAAILVFLMMAPALPSPDRPLTIQDSLGRTITLKKPVERMVVLGNYRCEAVKVLGCIHKVVGVDGNSAKGSRNYFPELKKQPLVGTWQTPSVEIIVSLRPDLVITSANAIRVERLEEKLKTFGIPVVGFDFYRDDILVREITTLATLLGAEEAANTYVQWRKGYESILKEYVSTLSEEQKPRIFLEWGPRLGQSYARGSSGDAKCPICGVRNILAENDVETPTVSLEWVARENPELICKHVSPYPDWGYWGDKEPEKLIQSLSERPAWSAISAIRNKRVGLICPEVVWGPDSIIGLLAFAKWAHPDLDICPEQVYREYCKKFMNLDVPKGLMVVYPPFECGENSGS</sequence>
<dbReference type="PANTHER" id="PTHR30535">
    <property type="entry name" value="VITAMIN B12-BINDING PROTEIN"/>
    <property type="match status" value="1"/>
</dbReference>
<organism evidence="3 4">
    <name type="scientific">Desulfatibacillum aliphaticivorans</name>
    <dbReference type="NCBI Taxonomy" id="218208"/>
    <lineage>
        <taxon>Bacteria</taxon>
        <taxon>Pseudomonadati</taxon>
        <taxon>Thermodesulfobacteriota</taxon>
        <taxon>Desulfobacteria</taxon>
        <taxon>Desulfobacterales</taxon>
        <taxon>Desulfatibacillaceae</taxon>
        <taxon>Desulfatibacillum</taxon>
    </lineage>
</organism>
<dbReference type="Proteomes" id="UP000000739">
    <property type="component" value="Chromosome"/>
</dbReference>
<dbReference type="RefSeq" id="WP_015948276.1">
    <property type="nucleotide sequence ID" value="NC_011768.1"/>
</dbReference>
<accession>B8FC14</accession>
<dbReference type="HOGENOM" id="CLU_038034_2_0_7"/>
<feature type="domain" description="Fe/B12 periplasmic-binding" evidence="2">
    <location>
        <begin position="47"/>
        <end position="319"/>
    </location>
</feature>
<proteinExistence type="predicted"/>
<protein>
    <submittedName>
        <fullName evidence="3">Periplasmic binding protein</fullName>
    </submittedName>
</protein>
<dbReference type="InterPro" id="IPR002491">
    <property type="entry name" value="ABC_transptr_periplasmic_BD"/>
</dbReference>
<dbReference type="SUPFAM" id="SSF53807">
    <property type="entry name" value="Helical backbone' metal receptor"/>
    <property type="match status" value="1"/>
</dbReference>
<reference evidence="3 4" key="1">
    <citation type="journal article" date="2012" name="Environ. Microbiol.">
        <title>The genome sequence of Desulfatibacillum alkenivorans AK-01: a blueprint for anaerobic alkane oxidation.</title>
        <authorList>
            <person name="Callaghan A.V."/>
            <person name="Morris B.E."/>
            <person name="Pereira I.A."/>
            <person name="McInerney M.J."/>
            <person name="Austin R.N."/>
            <person name="Groves J.T."/>
            <person name="Kukor J.J."/>
            <person name="Suflita J.M."/>
            <person name="Young L.Y."/>
            <person name="Zylstra G.J."/>
            <person name="Wawrik B."/>
        </authorList>
    </citation>
    <scope>NUCLEOTIDE SEQUENCE [LARGE SCALE GENOMIC DNA]</scope>
    <source>
        <strain evidence="3 4">AK-01</strain>
    </source>
</reference>
<evidence type="ECO:0000259" key="2">
    <source>
        <dbReference type="PROSITE" id="PS50983"/>
    </source>
</evidence>